<dbReference type="Pfam" id="PF24864">
    <property type="entry name" value="DUF7730"/>
    <property type="match status" value="1"/>
</dbReference>
<organism evidence="3 4">
    <name type="scientific">Knufia fluminis</name>
    <dbReference type="NCBI Taxonomy" id="191047"/>
    <lineage>
        <taxon>Eukaryota</taxon>
        <taxon>Fungi</taxon>
        <taxon>Dikarya</taxon>
        <taxon>Ascomycota</taxon>
        <taxon>Pezizomycotina</taxon>
        <taxon>Eurotiomycetes</taxon>
        <taxon>Chaetothyriomycetidae</taxon>
        <taxon>Chaetothyriales</taxon>
        <taxon>Trichomeriaceae</taxon>
        <taxon>Knufia</taxon>
    </lineage>
</organism>
<name>A0AAN8ERR6_9EURO</name>
<dbReference type="PANTHER" id="PTHR38790">
    <property type="entry name" value="2EXR DOMAIN-CONTAINING PROTEIN-RELATED"/>
    <property type="match status" value="1"/>
</dbReference>
<keyword evidence="4" id="KW-1185">Reference proteome</keyword>
<feature type="domain" description="DUF7730" evidence="2">
    <location>
        <begin position="8"/>
        <end position="94"/>
    </location>
</feature>
<dbReference type="InterPro" id="IPR056632">
    <property type="entry name" value="DUF7730"/>
</dbReference>
<feature type="compositionally biased region" description="Basic and acidic residues" evidence="1">
    <location>
        <begin position="41"/>
        <end position="55"/>
    </location>
</feature>
<accession>A0AAN8ERR6</accession>
<evidence type="ECO:0000313" key="3">
    <source>
        <dbReference type="EMBL" id="KAK5952351.1"/>
    </source>
</evidence>
<comment type="caution">
    <text evidence="3">The sequence shown here is derived from an EMBL/GenBank/DDBJ whole genome shotgun (WGS) entry which is preliminary data.</text>
</comment>
<dbReference type="AlphaFoldDB" id="A0AAN8ERR6"/>
<dbReference type="EMBL" id="JAKLMC020000015">
    <property type="protein sequence ID" value="KAK5952351.1"/>
    <property type="molecule type" value="Genomic_DNA"/>
</dbReference>
<evidence type="ECO:0000259" key="2">
    <source>
        <dbReference type="Pfam" id="PF24864"/>
    </source>
</evidence>
<protein>
    <recommendedName>
        <fullName evidence="2">DUF7730 domain-containing protein</fullName>
    </recommendedName>
</protein>
<feature type="region of interest" description="Disordered" evidence="1">
    <location>
        <begin position="33"/>
        <end position="55"/>
    </location>
</feature>
<sequence length="266" mass="31093">MALLGLLRVPAEIRLRIYGMVFREAKVIIHTLPQEPQQPADKADEPAEDRKRTENACRRKDQRTCISLLLTCRKIAEEAMSTFLKETTFMINDCPCWKSDSCHFKPGTFRILPDLRNIDLYSNDYKTMILLQQLRDLHFKGQDYRDKSGGVSRRLYVAEGPPRRLKTLRVMEPLHLERLVYFIFQAHIIAEEMSIFVVHDRLTPHTTFEEALVHIVVKKRQEVTIPGQHERGLESVKEQLLKVDVFRKMAMIVEKDKKVAYRDAFA</sequence>
<evidence type="ECO:0000313" key="4">
    <source>
        <dbReference type="Proteomes" id="UP001316803"/>
    </source>
</evidence>
<proteinExistence type="predicted"/>
<gene>
    <name evidence="3" type="ORF">OHC33_006394</name>
</gene>
<reference evidence="3 4" key="1">
    <citation type="submission" date="2022-12" db="EMBL/GenBank/DDBJ databases">
        <title>Genomic features and morphological characterization of a novel Knufia sp. strain isolated from spacecraft assembly facility.</title>
        <authorList>
            <person name="Teixeira M."/>
            <person name="Chander A.M."/>
            <person name="Stajich J.E."/>
            <person name="Venkateswaran K."/>
        </authorList>
    </citation>
    <scope>NUCLEOTIDE SEQUENCE [LARGE SCALE GENOMIC DNA]</scope>
    <source>
        <strain evidence="3 4">FJI-L2-BK-P2</strain>
    </source>
</reference>
<dbReference type="Proteomes" id="UP001316803">
    <property type="component" value="Unassembled WGS sequence"/>
</dbReference>
<evidence type="ECO:0000256" key="1">
    <source>
        <dbReference type="SAM" id="MobiDB-lite"/>
    </source>
</evidence>